<dbReference type="InterPro" id="IPR006118">
    <property type="entry name" value="Recombinase_CS"/>
</dbReference>
<dbReference type="KEGG" id="aace:A0U92_03370"/>
<dbReference type="Gene3D" id="3.40.50.1390">
    <property type="entry name" value="Resolvase, N-terminal catalytic domain"/>
    <property type="match status" value="1"/>
</dbReference>
<evidence type="ECO:0000256" key="1">
    <source>
        <dbReference type="ARBA" id="ARBA00022908"/>
    </source>
</evidence>
<proteinExistence type="predicted"/>
<dbReference type="SMART" id="SM00857">
    <property type="entry name" value="Resolvase"/>
    <property type="match status" value="1"/>
</dbReference>
<reference evidence="7 8" key="1">
    <citation type="submission" date="2016-03" db="EMBL/GenBank/DDBJ databases">
        <title>Acetic acid bacteria sequencing.</title>
        <authorList>
            <person name="Brandt J."/>
            <person name="Jakob F."/>
            <person name="Vogel R.F."/>
        </authorList>
    </citation>
    <scope>NUCLEOTIDE SEQUENCE [LARGE SCALE GENOMIC DNA]</scope>
    <source>
        <strain evidence="7 8">TMW2.1153</strain>
    </source>
</reference>
<evidence type="ECO:0000256" key="4">
    <source>
        <dbReference type="PIRSR" id="PIRSR606118-50"/>
    </source>
</evidence>
<dbReference type="GO" id="GO:0003677">
    <property type="term" value="F:DNA binding"/>
    <property type="evidence" value="ECO:0007669"/>
    <property type="project" value="UniProtKB-KW"/>
</dbReference>
<dbReference type="EMBL" id="CP014692">
    <property type="protein sequence ID" value="AQS83960.1"/>
    <property type="molecule type" value="Genomic_DNA"/>
</dbReference>
<dbReference type="Proteomes" id="UP000188937">
    <property type="component" value="Chromosome"/>
</dbReference>
<evidence type="ECO:0000256" key="5">
    <source>
        <dbReference type="PROSITE-ProRule" id="PRU10137"/>
    </source>
</evidence>
<accession>A0A1U9KDT5</accession>
<evidence type="ECO:0000256" key="3">
    <source>
        <dbReference type="ARBA" id="ARBA00023172"/>
    </source>
</evidence>
<dbReference type="InterPro" id="IPR050639">
    <property type="entry name" value="SSR_resolvase"/>
</dbReference>
<dbReference type="OrthoDB" id="2290206at2"/>
<dbReference type="CDD" id="cd03768">
    <property type="entry name" value="SR_ResInv"/>
    <property type="match status" value="1"/>
</dbReference>
<sequence length="211" mass="23455">MAVYGYARVSTIKQDLNQQIDALKNAEISEDRIFQDVMSGSTDDRPGLNELLGLLKEGDTLAVWKIDRLCRSFIHMCEMIEQFRERGIIVKSLSDGLTYDPNNLVGRMLFQQMATFAEFERAMIHERIHLGIAYAKKHGTRSGKAIGRPTASSPRIRLCLDLIAQGKSYRQASRATGVPISTIGKYAKQAKEQGELSVQTNIFEAIGSASA</sequence>
<dbReference type="SUPFAM" id="SSF53041">
    <property type="entry name" value="Resolvase-like"/>
    <property type="match status" value="1"/>
</dbReference>
<dbReference type="Pfam" id="PF00239">
    <property type="entry name" value="Resolvase"/>
    <property type="match status" value="1"/>
</dbReference>
<dbReference type="AlphaFoldDB" id="A0A1U9KDT5"/>
<evidence type="ECO:0000256" key="2">
    <source>
        <dbReference type="ARBA" id="ARBA00023125"/>
    </source>
</evidence>
<protein>
    <recommendedName>
        <fullName evidence="6">Resolvase/invertase-type recombinase catalytic domain-containing protein</fullName>
    </recommendedName>
</protein>
<organism evidence="7 8">
    <name type="scientific">Acetobacter aceti</name>
    <dbReference type="NCBI Taxonomy" id="435"/>
    <lineage>
        <taxon>Bacteria</taxon>
        <taxon>Pseudomonadati</taxon>
        <taxon>Pseudomonadota</taxon>
        <taxon>Alphaproteobacteria</taxon>
        <taxon>Acetobacterales</taxon>
        <taxon>Acetobacteraceae</taxon>
        <taxon>Acetobacter</taxon>
        <taxon>Acetobacter subgen. Acetobacter</taxon>
    </lineage>
</organism>
<evidence type="ECO:0000313" key="8">
    <source>
        <dbReference type="Proteomes" id="UP000188937"/>
    </source>
</evidence>
<dbReference type="GO" id="GO:0000150">
    <property type="term" value="F:DNA strand exchange activity"/>
    <property type="evidence" value="ECO:0007669"/>
    <property type="project" value="InterPro"/>
</dbReference>
<keyword evidence="8" id="KW-1185">Reference proteome</keyword>
<keyword evidence="1" id="KW-0229">DNA integration</keyword>
<dbReference type="PROSITE" id="PS00397">
    <property type="entry name" value="RECOMBINASES_1"/>
    <property type="match status" value="1"/>
</dbReference>
<dbReference type="InterPro" id="IPR036162">
    <property type="entry name" value="Resolvase-like_N_sf"/>
</dbReference>
<dbReference type="InterPro" id="IPR006119">
    <property type="entry name" value="Resolv_N"/>
</dbReference>
<name>A0A1U9KDT5_ACEAC</name>
<dbReference type="PANTHER" id="PTHR30461:SF2">
    <property type="entry name" value="SERINE RECOMBINASE PINE-RELATED"/>
    <property type="match status" value="1"/>
</dbReference>
<feature type="domain" description="Resolvase/invertase-type recombinase catalytic" evidence="6">
    <location>
        <begin position="2"/>
        <end position="139"/>
    </location>
</feature>
<evidence type="ECO:0000313" key="7">
    <source>
        <dbReference type="EMBL" id="AQS83960.1"/>
    </source>
</evidence>
<dbReference type="STRING" id="435.A0U92_03370"/>
<gene>
    <name evidence="7" type="ORF">A0U92_03370</name>
</gene>
<keyword evidence="2" id="KW-0238">DNA-binding</keyword>
<dbReference type="PANTHER" id="PTHR30461">
    <property type="entry name" value="DNA-INVERTASE FROM LAMBDOID PROPHAGE"/>
    <property type="match status" value="1"/>
</dbReference>
<feature type="active site" description="O-(5'-phospho-DNA)-serine intermediate" evidence="4 5">
    <location>
        <position position="10"/>
    </location>
</feature>
<evidence type="ECO:0000259" key="6">
    <source>
        <dbReference type="PROSITE" id="PS51736"/>
    </source>
</evidence>
<dbReference type="PROSITE" id="PS51736">
    <property type="entry name" value="RECOMBINASES_3"/>
    <property type="match status" value="1"/>
</dbReference>
<dbReference type="GO" id="GO:0015074">
    <property type="term" value="P:DNA integration"/>
    <property type="evidence" value="ECO:0007669"/>
    <property type="project" value="UniProtKB-KW"/>
</dbReference>
<keyword evidence="3" id="KW-0233">DNA recombination</keyword>
<dbReference type="RefSeq" id="WP_077811995.1">
    <property type="nucleotide sequence ID" value="NZ_CP014692.1"/>
</dbReference>